<dbReference type="GO" id="GO:0005886">
    <property type="term" value="C:plasma membrane"/>
    <property type="evidence" value="ECO:0000318"/>
    <property type="project" value="GO_Central"/>
</dbReference>
<dbReference type="InterPro" id="IPR002049">
    <property type="entry name" value="LE_dom"/>
</dbReference>
<evidence type="ECO:0000256" key="3">
    <source>
        <dbReference type="ARBA" id="ARBA00023157"/>
    </source>
</evidence>
<dbReference type="PANTHER" id="PTHR11219">
    <property type="entry name" value="TENEURIN AND N-ACETYLGLUCOSAMINE-1-PHOSPHODIESTER ALPHA-N-ACETYLGLUCOSAMINIDASE"/>
    <property type="match status" value="1"/>
</dbReference>
<keyword evidence="1" id="KW-0245">EGF-like domain</keyword>
<keyword evidence="5" id="KW-1185">Reference proteome</keyword>
<reference evidence="5" key="1">
    <citation type="journal article" date="2008" name="Nat. Genet.">
        <title>The Pristionchus pacificus genome provides a unique perspective on nematode lifestyle and parasitism.</title>
        <authorList>
            <person name="Dieterich C."/>
            <person name="Clifton S.W."/>
            <person name="Schuster L.N."/>
            <person name="Chinwalla A."/>
            <person name="Delehaunty K."/>
            <person name="Dinkelacker I."/>
            <person name="Fulton L."/>
            <person name="Fulton R."/>
            <person name="Godfrey J."/>
            <person name="Minx P."/>
            <person name="Mitreva M."/>
            <person name="Roeseler W."/>
            <person name="Tian H."/>
            <person name="Witte H."/>
            <person name="Yang S.P."/>
            <person name="Wilson R.K."/>
            <person name="Sommer R.J."/>
        </authorList>
    </citation>
    <scope>NUCLEOTIDE SEQUENCE [LARGE SCALE GENOMIC DNA]</scope>
    <source>
        <strain evidence="5">PS312</strain>
    </source>
</reference>
<dbReference type="PANTHER" id="PTHR11219:SF69">
    <property type="entry name" value="TENEURIN-A"/>
    <property type="match status" value="1"/>
</dbReference>
<evidence type="ECO:0000256" key="1">
    <source>
        <dbReference type="ARBA" id="ARBA00022536"/>
    </source>
</evidence>
<evidence type="ECO:0000313" key="4">
    <source>
        <dbReference type="EnsemblMetazoa" id="PPA17208.1"/>
    </source>
</evidence>
<dbReference type="GO" id="GO:0045746">
    <property type="term" value="P:negative regulation of Notch signaling pathway"/>
    <property type="evidence" value="ECO:0000318"/>
    <property type="project" value="GO_Central"/>
</dbReference>
<name>A0A2A6CBX6_PRIPA</name>
<dbReference type="Pfam" id="PF00053">
    <property type="entry name" value="EGF_laminin"/>
    <property type="match status" value="1"/>
</dbReference>
<dbReference type="GO" id="GO:0007219">
    <property type="term" value="P:Notch signaling pathway"/>
    <property type="evidence" value="ECO:0000318"/>
    <property type="project" value="GO_Central"/>
</dbReference>
<dbReference type="InterPro" id="IPR000742">
    <property type="entry name" value="EGF"/>
</dbReference>
<proteinExistence type="predicted"/>
<dbReference type="PROSITE" id="PS00022">
    <property type="entry name" value="EGF_1"/>
    <property type="match status" value="2"/>
</dbReference>
<keyword evidence="3" id="KW-1015">Disulfide bond</keyword>
<dbReference type="AlphaFoldDB" id="A0A2A6CBX6"/>
<dbReference type="GO" id="GO:0005112">
    <property type="term" value="F:Notch binding"/>
    <property type="evidence" value="ECO:0000318"/>
    <property type="project" value="GO_Central"/>
</dbReference>
<dbReference type="EnsemblMetazoa" id="PPA17208.1">
    <property type="protein sequence ID" value="PPA17208.1"/>
    <property type="gene ID" value="WBGene00106762"/>
</dbReference>
<protein>
    <submittedName>
        <fullName evidence="4">Uncharacterized protein</fullName>
    </submittedName>
</protein>
<dbReference type="InterPro" id="IPR051216">
    <property type="entry name" value="Teneurin"/>
</dbReference>
<accession>A0A2A6CBX6</accession>
<evidence type="ECO:0000256" key="2">
    <source>
        <dbReference type="ARBA" id="ARBA00022737"/>
    </source>
</evidence>
<dbReference type="Proteomes" id="UP000005239">
    <property type="component" value="Unassembled WGS sequence"/>
</dbReference>
<keyword evidence="2" id="KW-0677">Repeat</keyword>
<gene>
    <name evidence="4" type="primary">WBGene00106762</name>
</gene>
<dbReference type="SUPFAM" id="SSF57196">
    <property type="entry name" value="EGF/Laminin"/>
    <property type="match status" value="1"/>
</dbReference>
<dbReference type="OrthoDB" id="6130531at2759"/>
<reference evidence="4" key="2">
    <citation type="submission" date="2022-06" db="UniProtKB">
        <authorList>
            <consortium name="EnsemblMetazoa"/>
        </authorList>
    </citation>
    <scope>IDENTIFICATION</scope>
    <source>
        <strain evidence="4">PS312</strain>
    </source>
</reference>
<organism evidence="4 5">
    <name type="scientific">Pristionchus pacificus</name>
    <name type="common">Parasitic nematode worm</name>
    <dbReference type="NCBI Taxonomy" id="54126"/>
    <lineage>
        <taxon>Eukaryota</taxon>
        <taxon>Metazoa</taxon>
        <taxon>Ecdysozoa</taxon>
        <taxon>Nematoda</taxon>
        <taxon>Chromadorea</taxon>
        <taxon>Rhabditida</taxon>
        <taxon>Rhabditina</taxon>
        <taxon>Diplogasteromorpha</taxon>
        <taxon>Diplogasteroidea</taxon>
        <taxon>Neodiplogasteridae</taxon>
        <taxon>Pristionchus</taxon>
    </lineage>
</organism>
<dbReference type="Gene3D" id="2.10.25.10">
    <property type="entry name" value="Laminin"/>
    <property type="match status" value="1"/>
</dbReference>
<accession>A0A8R1YHM6</accession>
<sequence>SFLTRSQIPIWSTFERRFITFRMRRFIIAAALAAVALSLRPKEKDMEGRTLIDLADVGDSCADSYTGYAIVDGSLERCENFTSIQMGGKGGQGDKAYEEYKCKHLRSHGEMKSGKCVCKGSWKGPACNDYDGCPVDRPSLHAGSCSKSGCAHDGIMAIGTKHLECICKDQWDGRHCERQACWRLTDKGHDKRYRNGKDGKCECGTHFEGENCSVVKSCEKNGKLENGVCVCAEGFGGETCERKCAPGHVTCSTNTIFSALLAMVTVFARFF</sequence>
<evidence type="ECO:0000313" key="5">
    <source>
        <dbReference type="Proteomes" id="UP000005239"/>
    </source>
</evidence>